<keyword evidence="6" id="KW-0520">NAD</keyword>
<comment type="pathway">
    <text evidence="1">Lipid metabolism; fatty acid beta-oxidation.</text>
</comment>
<evidence type="ECO:0000259" key="10">
    <source>
        <dbReference type="Pfam" id="PF00725"/>
    </source>
</evidence>
<protein>
    <submittedName>
        <fullName evidence="12">3-hydroxyacyl-CoA dehydrogenase</fullName>
    </submittedName>
</protein>
<feature type="chain" id="PRO_5038530236" evidence="9">
    <location>
        <begin position="22"/>
        <end position="807"/>
    </location>
</feature>
<keyword evidence="7" id="KW-0443">Lipid metabolism</keyword>
<comment type="similarity">
    <text evidence="2">Belongs to the 3-hydroxyacyl-CoA dehydrogenase family.</text>
</comment>
<dbReference type="AlphaFoldDB" id="A0A1M4S7Y3"/>
<dbReference type="InterPro" id="IPR006176">
    <property type="entry name" value="3-OHacyl-CoA_DH_NAD-bd"/>
</dbReference>
<dbReference type="Gene3D" id="1.10.1040.50">
    <property type="match status" value="1"/>
</dbReference>
<dbReference type="RefSeq" id="WP_027356784.1">
    <property type="nucleotide sequence ID" value="NZ_FQUW01000004.1"/>
</dbReference>
<keyword evidence="3" id="KW-0276">Fatty acid metabolism</keyword>
<dbReference type="Pfam" id="PF02737">
    <property type="entry name" value="3HCDH_N"/>
    <property type="match status" value="1"/>
</dbReference>
<evidence type="ECO:0000256" key="2">
    <source>
        <dbReference type="ARBA" id="ARBA00009463"/>
    </source>
</evidence>
<gene>
    <name evidence="12" type="ORF">SAMN02745218_00015</name>
</gene>
<dbReference type="GO" id="GO:0006635">
    <property type="term" value="P:fatty acid beta-oxidation"/>
    <property type="evidence" value="ECO:0007669"/>
    <property type="project" value="UniProtKB-UniPathway"/>
</dbReference>
<evidence type="ECO:0000313" key="13">
    <source>
        <dbReference type="Proteomes" id="UP000184196"/>
    </source>
</evidence>
<evidence type="ECO:0000256" key="6">
    <source>
        <dbReference type="ARBA" id="ARBA00023027"/>
    </source>
</evidence>
<comment type="catalytic activity">
    <reaction evidence="8">
        <text>a (3S)-3-hydroxyacyl-CoA + NAD(+) = a 3-oxoacyl-CoA + NADH + H(+)</text>
        <dbReference type="Rhea" id="RHEA:22432"/>
        <dbReference type="ChEBI" id="CHEBI:15378"/>
        <dbReference type="ChEBI" id="CHEBI:57318"/>
        <dbReference type="ChEBI" id="CHEBI:57540"/>
        <dbReference type="ChEBI" id="CHEBI:57945"/>
        <dbReference type="ChEBI" id="CHEBI:90726"/>
        <dbReference type="EC" id="1.1.1.35"/>
    </reaction>
</comment>
<dbReference type="Pfam" id="PF00725">
    <property type="entry name" value="3HCDH"/>
    <property type="match status" value="1"/>
</dbReference>
<dbReference type="GO" id="GO:0003857">
    <property type="term" value="F:(3S)-3-hydroxyacyl-CoA dehydrogenase (NAD+) activity"/>
    <property type="evidence" value="ECO:0007669"/>
    <property type="project" value="UniProtKB-EC"/>
</dbReference>
<dbReference type="CDD" id="cd06558">
    <property type="entry name" value="crotonase-like"/>
    <property type="match status" value="1"/>
</dbReference>
<dbReference type="Gene3D" id="3.90.226.10">
    <property type="entry name" value="2-enoyl-CoA Hydratase, Chain A, domain 1"/>
    <property type="match status" value="1"/>
</dbReference>
<dbReference type="Gene3D" id="3.40.50.720">
    <property type="entry name" value="NAD(P)-binding Rossmann-like Domain"/>
    <property type="match status" value="1"/>
</dbReference>
<dbReference type="SUPFAM" id="SSF52096">
    <property type="entry name" value="ClpP/crotonase"/>
    <property type="match status" value="1"/>
</dbReference>
<dbReference type="InterPro" id="IPR006108">
    <property type="entry name" value="3HC_DH_C"/>
</dbReference>
<evidence type="ECO:0000256" key="4">
    <source>
        <dbReference type="ARBA" id="ARBA00022963"/>
    </source>
</evidence>
<dbReference type="InterPro" id="IPR036291">
    <property type="entry name" value="NAD(P)-bd_dom_sf"/>
</dbReference>
<name>A0A1M4S7Y3_9FIRM</name>
<sequence>MRRRIKKAAVLGAGVMGAAIAGHLANAGIPTYLLDIVPRELTPEEAKQGLTLEHPRVRNRLATKAIEQLLKARPAPLYLPENAELITPGNLEDHLDRLAEVDWIIEAVVERLDIKQDLLARVEKYRRPGTIVSSNTSGLSINKMVEGRELEFRQHFLGTHFFNPPRYMRLLEIIPGRDTLPEVVAFMKDFGERVLGKGVVICKDTPNFIANRIGVYGMCATIRAMLDTGLTVEEVDALTGRAMLRPKSASFRTLDMVGLDVLAHVAQNMYASVDDPAEKECFALPDFLKEMIARGWLGDKAGQGFYRKVKGPAGTEIQVLDYKTLEYRPRQKVQFPSLEMAKAAGSPGEQFRALLFGKDKGAQFAWRITSEVLVYAAEKLPEIAGDIQSVDEAMKWGFNWDLGPFELWDAIGVPRMAERLRAGGKALPPVVEELLASGRTSFYEKREGKRYIFDWQTRESRQEQIPEGVIFLAPLKEQNRVIKSNPGASLIDIGDGVLCLEFHSRANAIGADIVQMIDYAVKEVEQNYEGLVIGNYGRHFSVGANLMLILMEAEDEEWDELDLMIREFQRANMKLKFCSRPVVAAPHGMAVGGGCEVCLHSHRVNAHAETYMGLVEVGVGLLPAGGGCKEMVLRAMELQTPETRIKVGGVNTVQPLINRAFETIAMARVSTSGPEAIKLGYMRPTDRITANRDRVIGEAKELVLEMARREFRPPRPATIPAAGTSGYAALQLAVETMRWANQITEHDARIARKIAYVLTGGGVTPGTPITEQDLLDLEREAFLSLLGEPKTIERIRHMLATNKPLRN</sequence>
<dbReference type="InterPro" id="IPR029045">
    <property type="entry name" value="ClpP/crotonase-like_dom_sf"/>
</dbReference>
<dbReference type="InterPro" id="IPR008927">
    <property type="entry name" value="6-PGluconate_DH-like_C_sf"/>
</dbReference>
<keyword evidence="4" id="KW-0442">Lipid degradation</keyword>
<dbReference type="PANTHER" id="PTHR48075:SF7">
    <property type="entry name" value="3-HYDROXYACYL-COA DEHYDROGENASE-RELATED"/>
    <property type="match status" value="1"/>
</dbReference>
<accession>A0A1M4S7Y3</accession>
<feature type="signal peptide" evidence="9">
    <location>
        <begin position="1"/>
        <end position="21"/>
    </location>
</feature>
<proteinExistence type="inferred from homology"/>
<dbReference type="OrthoDB" id="9771883at2"/>
<dbReference type="SUPFAM" id="SSF48179">
    <property type="entry name" value="6-phosphogluconate dehydrogenase C-terminal domain-like"/>
    <property type="match status" value="2"/>
</dbReference>
<dbReference type="SUPFAM" id="SSF51735">
    <property type="entry name" value="NAD(P)-binding Rossmann-fold domains"/>
    <property type="match status" value="1"/>
</dbReference>
<reference evidence="13" key="1">
    <citation type="submission" date="2016-11" db="EMBL/GenBank/DDBJ databases">
        <authorList>
            <person name="Varghese N."/>
            <person name="Submissions S."/>
        </authorList>
    </citation>
    <scope>NUCLEOTIDE SEQUENCE [LARGE SCALE GENOMIC DNA]</scope>
    <source>
        <strain evidence="13">DSM 11792</strain>
    </source>
</reference>
<organism evidence="12 13">
    <name type="scientific">Desulfofundulus australicus DSM 11792</name>
    <dbReference type="NCBI Taxonomy" id="1121425"/>
    <lineage>
        <taxon>Bacteria</taxon>
        <taxon>Bacillati</taxon>
        <taxon>Bacillota</taxon>
        <taxon>Clostridia</taxon>
        <taxon>Eubacteriales</taxon>
        <taxon>Peptococcaceae</taxon>
        <taxon>Desulfofundulus</taxon>
    </lineage>
</organism>
<keyword evidence="5" id="KW-0560">Oxidoreductase</keyword>
<dbReference type="UniPathway" id="UPA00659"/>
<dbReference type="GO" id="GO:0070403">
    <property type="term" value="F:NAD+ binding"/>
    <property type="evidence" value="ECO:0007669"/>
    <property type="project" value="InterPro"/>
</dbReference>
<evidence type="ECO:0000256" key="3">
    <source>
        <dbReference type="ARBA" id="ARBA00022832"/>
    </source>
</evidence>
<evidence type="ECO:0000256" key="7">
    <source>
        <dbReference type="ARBA" id="ARBA00023098"/>
    </source>
</evidence>
<feature type="domain" description="3-hydroxyacyl-CoA dehydrogenase C-terminal" evidence="10">
    <location>
        <begin position="208"/>
        <end position="307"/>
    </location>
</feature>
<dbReference type="Pfam" id="PF00378">
    <property type="entry name" value="ECH_1"/>
    <property type="match status" value="1"/>
</dbReference>
<evidence type="ECO:0000256" key="9">
    <source>
        <dbReference type="SAM" id="SignalP"/>
    </source>
</evidence>
<evidence type="ECO:0000259" key="11">
    <source>
        <dbReference type="Pfam" id="PF02737"/>
    </source>
</evidence>
<dbReference type="EMBL" id="FQUW01000004">
    <property type="protein sequence ID" value="SHE28312.1"/>
    <property type="molecule type" value="Genomic_DNA"/>
</dbReference>
<keyword evidence="13" id="KW-1185">Reference proteome</keyword>
<feature type="domain" description="3-hydroxyacyl-CoA dehydrogenase NAD binding" evidence="11">
    <location>
        <begin position="7"/>
        <end position="205"/>
    </location>
</feature>
<evidence type="ECO:0000313" key="12">
    <source>
        <dbReference type="EMBL" id="SHE28312.1"/>
    </source>
</evidence>
<dbReference type="Proteomes" id="UP000184196">
    <property type="component" value="Unassembled WGS sequence"/>
</dbReference>
<evidence type="ECO:0000256" key="5">
    <source>
        <dbReference type="ARBA" id="ARBA00023002"/>
    </source>
</evidence>
<dbReference type="PANTHER" id="PTHR48075">
    <property type="entry name" value="3-HYDROXYACYL-COA DEHYDROGENASE FAMILY PROTEIN"/>
    <property type="match status" value="1"/>
</dbReference>
<evidence type="ECO:0000256" key="1">
    <source>
        <dbReference type="ARBA" id="ARBA00005005"/>
    </source>
</evidence>
<evidence type="ECO:0000256" key="8">
    <source>
        <dbReference type="ARBA" id="ARBA00049556"/>
    </source>
</evidence>
<keyword evidence="9" id="KW-0732">Signal</keyword>
<dbReference type="InterPro" id="IPR001753">
    <property type="entry name" value="Enoyl-CoA_hydra/iso"/>
</dbReference>